<dbReference type="InterPro" id="IPR001357">
    <property type="entry name" value="BRCT_dom"/>
</dbReference>
<keyword evidence="3" id="KW-1185">Reference proteome</keyword>
<dbReference type="Proteomes" id="UP001432322">
    <property type="component" value="Unassembled WGS sequence"/>
</dbReference>
<evidence type="ECO:0000313" key="2">
    <source>
        <dbReference type="EMBL" id="GMT32938.1"/>
    </source>
</evidence>
<dbReference type="InterPro" id="IPR026817">
    <property type="entry name" value="Ect2"/>
</dbReference>
<protein>
    <recommendedName>
        <fullName evidence="1">BRCT domain-containing protein</fullName>
    </recommendedName>
</protein>
<dbReference type="GO" id="GO:0005634">
    <property type="term" value="C:nucleus"/>
    <property type="evidence" value="ECO:0007669"/>
    <property type="project" value="InterPro"/>
</dbReference>
<reference evidence="2" key="1">
    <citation type="submission" date="2023-10" db="EMBL/GenBank/DDBJ databases">
        <title>Genome assembly of Pristionchus species.</title>
        <authorList>
            <person name="Yoshida K."/>
            <person name="Sommer R.J."/>
        </authorList>
    </citation>
    <scope>NUCLEOTIDE SEQUENCE</scope>
    <source>
        <strain evidence="2">RS5133</strain>
    </source>
</reference>
<proteinExistence type="predicted"/>
<dbReference type="SMART" id="SM00292">
    <property type="entry name" value="BRCT"/>
    <property type="match status" value="1"/>
</dbReference>
<evidence type="ECO:0000259" key="1">
    <source>
        <dbReference type="PROSITE" id="PS50172"/>
    </source>
</evidence>
<dbReference type="SUPFAM" id="SSF52113">
    <property type="entry name" value="BRCT domain"/>
    <property type="match status" value="1"/>
</dbReference>
<dbReference type="Gene3D" id="3.40.50.10190">
    <property type="entry name" value="BRCT domain"/>
    <property type="match status" value="1"/>
</dbReference>
<comment type="caution">
    <text evidence="2">The sequence shown here is derived from an EMBL/GenBank/DDBJ whole genome shotgun (WGS) entry which is preliminary data.</text>
</comment>
<dbReference type="InterPro" id="IPR036420">
    <property type="entry name" value="BRCT_dom_sf"/>
</dbReference>
<dbReference type="EMBL" id="BTSY01000006">
    <property type="protein sequence ID" value="GMT32938.1"/>
    <property type="molecule type" value="Genomic_DNA"/>
</dbReference>
<dbReference type="PROSITE" id="PS50172">
    <property type="entry name" value="BRCT"/>
    <property type="match status" value="1"/>
</dbReference>
<dbReference type="GO" id="GO:0005096">
    <property type="term" value="F:GTPase activator activity"/>
    <property type="evidence" value="ECO:0007669"/>
    <property type="project" value="InterPro"/>
</dbReference>
<dbReference type="PANTHER" id="PTHR16777:SF2">
    <property type="entry name" value="PROTEIN ECT2"/>
    <property type="match status" value="1"/>
</dbReference>
<accession>A0AAV5WRQ8</accession>
<dbReference type="AlphaFoldDB" id="A0AAV5WRQ8"/>
<evidence type="ECO:0000313" key="3">
    <source>
        <dbReference type="Proteomes" id="UP001432322"/>
    </source>
</evidence>
<dbReference type="Pfam" id="PF00533">
    <property type="entry name" value="BRCT"/>
    <property type="match status" value="1"/>
</dbReference>
<sequence>MRITVGLSCPDTVIPSARDLGHRFVHPFSPTSQLLVATSVQDRAYRSAISLGIPVVCPEAIEGEITEDTIKRHRLSIFAGLRLAFSGFHAAERNRLENFIRENGGSITQMSEASHIVLDPAGIVSHVKRDQKVVKPEWIRECEDLGWCANEKSFLIHPKLKRRSAMR</sequence>
<gene>
    <name evidence="2" type="ORF">PFISCL1PPCAC_24235</name>
</gene>
<dbReference type="GO" id="GO:0005085">
    <property type="term" value="F:guanyl-nucleotide exchange factor activity"/>
    <property type="evidence" value="ECO:0007669"/>
    <property type="project" value="InterPro"/>
</dbReference>
<feature type="non-terminal residue" evidence="2">
    <location>
        <position position="167"/>
    </location>
</feature>
<dbReference type="GO" id="GO:0005938">
    <property type="term" value="C:cell cortex"/>
    <property type="evidence" value="ECO:0007669"/>
    <property type="project" value="TreeGrafter"/>
</dbReference>
<dbReference type="GO" id="GO:0007399">
    <property type="term" value="P:nervous system development"/>
    <property type="evidence" value="ECO:0007669"/>
    <property type="project" value="TreeGrafter"/>
</dbReference>
<dbReference type="PANTHER" id="PTHR16777">
    <property type="entry name" value="PROTEIN ECT2"/>
    <property type="match status" value="1"/>
</dbReference>
<name>A0AAV5WRQ8_9BILA</name>
<organism evidence="2 3">
    <name type="scientific">Pristionchus fissidentatus</name>
    <dbReference type="NCBI Taxonomy" id="1538716"/>
    <lineage>
        <taxon>Eukaryota</taxon>
        <taxon>Metazoa</taxon>
        <taxon>Ecdysozoa</taxon>
        <taxon>Nematoda</taxon>
        <taxon>Chromadorea</taxon>
        <taxon>Rhabditida</taxon>
        <taxon>Rhabditina</taxon>
        <taxon>Diplogasteromorpha</taxon>
        <taxon>Diplogasteroidea</taxon>
        <taxon>Neodiplogasteridae</taxon>
        <taxon>Pristionchus</taxon>
    </lineage>
</organism>
<feature type="domain" description="BRCT" evidence="1">
    <location>
        <begin position="73"/>
        <end position="156"/>
    </location>
</feature>
<dbReference type="GO" id="GO:0000281">
    <property type="term" value="P:mitotic cytokinesis"/>
    <property type="evidence" value="ECO:0007669"/>
    <property type="project" value="TreeGrafter"/>
</dbReference>
<dbReference type="GO" id="GO:2000431">
    <property type="term" value="P:regulation of cytokinesis, actomyosin contractile ring assembly"/>
    <property type="evidence" value="ECO:0007669"/>
    <property type="project" value="InterPro"/>
</dbReference>